<dbReference type="Gene3D" id="3.40.50.150">
    <property type="entry name" value="Vaccinia Virus protein VP39"/>
    <property type="match status" value="1"/>
</dbReference>
<dbReference type="GO" id="GO:0008757">
    <property type="term" value="F:S-adenosylmethionine-dependent methyltransferase activity"/>
    <property type="evidence" value="ECO:0007669"/>
    <property type="project" value="TreeGrafter"/>
</dbReference>
<dbReference type="EMBL" id="CP023737">
    <property type="protein sequence ID" value="ATQ66982.1"/>
    <property type="molecule type" value="Genomic_DNA"/>
</dbReference>
<dbReference type="CDD" id="cd02440">
    <property type="entry name" value="AdoMet_MTases"/>
    <property type="match status" value="1"/>
</dbReference>
<keyword evidence="3" id="KW-0949">S-adenosyl-L-methionine</keyword>
<evidence type="ECO:0000256" key="2">
    <source>
        <dbReference type="ARBA" id="ARBA00022679"/>
    </source>
</evidence>
<dbReference type="GO" id="GO:0008171">
    <property type="term" value="F:O-methyltransferase activity"/>
    <property type="evidence" value="ECO:0007669"/>
    <property type="project" value="InterPro"/>
</dbReference>
<evidence type="ECO:0000313" key="5">
    <source>
        <dbReference type="Proteomes" id="UP000230709"/>
    </source>
</evidence>
<dbReference type="Pfam" id="PF01596">
    <property type="entry name" value="Methyltransf_3"/>
    <property type="match status" value="1"/>
</dbReference>
<dbReference type="InterPro" id="IPR029063">
    <property type="entry name" value="SAM-dependent_MTases_sf"/>
</dbReference>
<name>A0A2D2CW18_METT3</name>
<accession>A0A2D2CW18</accession>
<dbReference type="InterPro" id="IPR002935">
    <property type="entry name" value="SAM_O-MeTrfase"/>
</dbReference>
<dbReference type="AlphaFoldDB" id="A0A2D2CW18"/>
<dbReference type="RefSeq" id="WP_003610998.1">
    <property type="nucleotide sequence ID" value="NZ_ADVE02000001.1"/>
</dbReference>
<keyword evidence="5" id="KW-1185">Reference proteome</keyword>
<dbReference type="InterPro" id="IPR050362">
    <property type="entry name" value="Cation-dep_OMT"/>
</dbReference>
<dbReference type="SUPFAM" id="SSF53335">
    <property type="entry name" value="S-adenosyl-L-methionine-dependent methyltransferases"/>
    <property type="match status" value="1"/>
</dbReference>
<keyword evidence="2 4" id="KW-0808">Transferase</keyword>
<gene>
    <name evidence="4" type="ORF">CQW49_03100</name>
</gene>
<dbReference type="PANTHER" id="PTHR10509">
    <property type="entry name" value="O-METHYLTRANSFERASE-RELATED"/>
    <property type="match status" value="1"/>
</dbReference>
<keyword evidence="1 4" id="KW-0489">Methyltransferase</keyword>
<organism evidence="4 5">
    <name type="scientific">Methylosinus trichosporium (strain ATCC 35070 / NCIMB 11131 / UNIQEM 75 / OB3b)</name>
    <dbReference type="NCBI Taxonomy" id="595536"/>
    <lineage>
        <taxon>Bacteria</taxon>
        <taxon>Pseudomonadati</taxon>
        <taxon>Pseudomonadota</taxon>
        <taxon>Alphaproteobacteria</taxon>
        <taxon>Hyphomicrobiales</taxon>
        <taxon>Methylocystaceae</taxon>
        <taxon>Methylosinus</taxon>
    </lineage>
</organism>
<evidence type="ECO:0000313" key="4">
    <source>
        <dbReference type="EMBL" id="ATQ66982.1"/>
    </source>
</evidence>
<evidence type="ECO:0000256" key="3">
    <source>
        <dbReference type="ARBA" id="ARBA00022691"/>
    </source>
</evidence>
<reference evidence="5" key="1">
    <citation type="submission" date="2017-10" db="EMBL/GenBank/DDBJ databases">
        <title>Completed PacBio SMRT sequence of Methylosinus trichosporium OB3b reveals presence of a third large plasmid.</title>
        <authorList>
            <person name="Charles T.C."/>
            <person name="Lynch M.D.J."/>
            <person name="Heil J.R."/>
            <person name="Cheng J."/>
        </authorList>
    </citation>
    <scope>NUCLEOTIDE SEQUENCE [LARGE SCALE GENOMIC DNA]</scope>
    <source>
        <strain evidence="5">OB3b</strain>
    </source>
</reference>
<dbReference type="STRING" id="595536.GCA_000178815_00327"/>
<dbReference type="Proteomes" id="UP000230709">
    <property type="component" value="Chromosome"/>
</dbReference>
<sequence>MSSDSGSSESWSAVDAYIAERLVKADAALEGALAANAAAGLPAIDVSAAQGKLLHLLARSIGARKILEVGALGGYSTIFLARALAEGGRVVTLELEQRNADVAAANLERAGVRDRVEIRVGPALDALPKLESEGAGPFDLAFIDADKPNNANYFRWALKLSRPGSLIIVDNVVREGTVLDAQGDAMAQGARALFDAMSAEPRVTATAIQTVGSKGWDGFAIALVNS</sequence>
<evidence type="ECO:0000256" key="1">
    <source>
        <dbReference type="ARBA" id="ARBA00022603"/>
    </source>
</evidence>
<dbReference type="GO" id="GO:0032259">
    <property type="term" value="P:methylation"/>
    <property type="evidence" value="ECO:0007669"/>
    <property type="project" value="UniProtKB-KW"/>
</dbReference>
<dbReference type="PROSITE" id="PS51682">
    <property type="entry name" value="SAM_OMT_I"/>
    <property type="match status" value="1"/>
</dbReference>
<proteinExistence type="predicted"/>
<dbReference type="PANTHER" id="PTHR10509:SF14">
    <property type="entry name" value="CAFFEOYL-COA O-METHYLTRANSFERASE 3-RELATED"/>
    <property type="match status" value="1"/>
</dbReference>
<protein>
    <submittedName>
        <fullName evidence="4">O-methyltransferase</fullName>
    </submittedName>
</protein>
<dbReference type="KEGG" id="mtw:CQW49_03100"/>